<dbReference type="EMBL" id="CM055763">
    <property type="protein sequence ID" value="KAJ7985193.1"/>
    <property type="molecule type" value="Genomic_DNA"/>
</dbReference>
<reference evidence="1" key="1">
    <citation type="submission" date="2021-05" db="EMBL/GenBank/DDBJ databases">
        <authorList>
            <person name="Pan Q."/>
            <person name="Jouanno E."/>
            <person name="Zahm M."/>
            <person name="Klopp C."/>
            <person name="Cabau C."/>
            <person name="Louis A."/>
            <person name="Berthelot C."/>
            <person name="Parey E."/>
            <person name="Roest Crollius H."/>
            <person name="Montfort J."/>
            <person name="Robinson-Rechavi M."/>
            <person name="Bouchez O."/>
            <person name="Lampietro C."/>
            <person name="Lopez Roques C."/>
            <person name="Donnadieu C."/>
            <person name="Postlethwait J."/>
            <person name="Bobe J."/>
            <person name="Dillon D."/>
            <person name="Chandos A."/>
            <person name="von Hippel F."/>
            <person name="Guiguen Y."/>
        </authorList>
    </citation>
    <scope>NUCLEOTIDE SEQUENCE</scope>
    <source>
        <strain evidence="1">YG-Jan2019</strain>
    </source>
</reference>
<sequence>MLNIHGCTLSQYCTVFIRRVDNAETLTLKCDTRTLFIRVVSYQDREHLKTPELCPVTTGSPHTSSISFDWMDWTSSSV</sequence>
<evidence type="ECO:0000313" key="2">
    <source>
        <dbReference type="Proteomes" id="UP001157502"/>
    </source>
</evidence>
<organism evidence="1 2">
    <name type="scientific">Dallia pectoralis</name>
    <name type="common">Alaska blackfish</name>
    <dbReference type="NCBI Taxonomy" id="75939"/>
    <lineage>
        <taxon>Eukaryota</taxon>
        <taxon>Metazoa</taxon>
        <taxon>Chordata</taxon>
        <taxon>Craniata</taxon>
        <taxon>Vertebrata</taxon>
        <taxon>Euteleostomi</taxon>
        <taxon>Actinopterygii</taxon>
        <taxon>Neopterygii</taxon>
        <taxon>Teleostei</taxon>
        <taxon>Protacanthopterygii</taxon>
        <taxon>Esociformes</taxon>
        <taxon>Umbridae</taxon>
        <taxon>Dallia</taxon>
    </lineage>
</organism>
<gene>
    <name evidence="1" type="ORF">DPEC_G00349540</name>
</gene>
<keyword evidence="2" id="KW-1185">Reference proteome</keyword>
<name>A0ACC2F1B0_DALPE</name>
<accession>A0ACC2F1B0</accession>
<proteinExistence type="predicted"/>
<comment type="caution">
    <text evidence="1">The sequence shown here is derived from an EMBL/GenBank/DDBJ whole genome shotgun (WGS) entry which is preliminary data.</text>
</comment>
<dbReference type="Proteomes" id="UP001157502">
    <property type="component" value="Chromosome 36"/>
</dbReference>
<protein>
    <submittedName>
        <fullName evidence="1">Uncharacterized protein</fullName>
    </submittedName>
</protein>
<evidence type="ECO:0000313" key="1">
    <source>
        <dbReference type="EMBL" id="KAJ7985193.1"/>
    </source>
</evidence>